<reference evidence="2" key="2">
    <citation type="journal article" date="2015" name="Data Brief">
        <title>Shoot transcriptome of the giant reed, Arundo donax.</title>
        <authorList>
            <person name="Barrero R.A."/>
            <person name="Guerrero F.D."/>
            <person name="Moolhuijzen P."/>
            <person name="Goolsby J.A."/>
            <person name="Tidwell J."/>
            <person name="Bellgard S.E."/>
            <person name="Bellgard M.I."/>
        </authorList>
    </citation>
    <scope>NUCLEOTIDE SEQUENCE</scope>
    <source>
        <tissue evidence="2">Shoot tissue taken approximately 20 cm above the soil surface</tissue>
    </source>
</reference>
<sequence>MRMREDQIKQSISLFRCSISSSSLCVVDIFFFVAG</sequence>
<dbReference type="AlphaFoldDB" id="A0A0A9F8L3"/>
<evidence type="ECO:0000313" key="2">
    <source>
        <dbReference type="EMBL" id="JAE07549.1"/>
    </source>
</evidence>
<keyword evidence="1" id="KW-1133">Transmembrane helix</keyword>
<dbReference type="EMBL" id="GBRH01190347">
    <property type="protein sequence ID" value="JAE07549.1"/>
    <property type="molecule type" value="Transcribed_RNA"/>
</dbReference>
<evidence type="ECO:0000256" key="1">
    <source>
        <dbReference type="SAM" id="Phobius"/>
    </source>
</evidence>
<feature type="transmembrane region" description="Helical" evidence="1">
    <location>
        <begin position="12"/>
        <end position="34"/>
    </location>
</feature>
<protein>
    <submittedName>
        <fullName evidence="2">Uncharacterized protein</fullName>
    </submittedName>
</protein>
<name>A0A0A9F8L3_ARUDO</name>
<keyword evidence="1" id="KW-0472">Membrane</keyword>
<reference evidence="2" key="1">
    <citation type="submission" date="2014-09" db="EMBL/GenBank/DDBJ databases">
        <authorList>
            <person name="Magalhaes I.L.F."/>
            <person name="Oliveira U."/>
            <person name="Santos F.R."/>
            <person name="Vidigal T.H.D.A."/>
            <person name="Brescovit A.D."/>
            <person name="Santos A.J."/>
        </authorList>
    </citation>
    <scope>NUCLEOTIDE SEQUENCE</scope>
    <source>
        <tissue evidence="2">Shoot tissue taken approximately 20 cm above the soil surface</tissue>
    </source>
</reference>
<keyword evidence="1" id="KW-0812">Transmembrane</keyword>
<organism evidence="2">
    <name type="scientific">Arundo donax</name>
    <name type="common">Giant reed</name>
    <name type="synonym">Donax arundinaceus</name>
    <dbReference type="NCBI Taxonomy" id="35708"/>
    <lineage>
        <taxon>Eukaryota</taxon>
        <taxon>Viridiplantae</taxon>
        <taxon>Streptophyta</taxon>
        <taxon>Embryophyta</taxon>
        <taxon>Tracheophyta</taxon>
        <taxon>Spermatophyta</taxon>
        <taxon>Magnoliopsida</taxon>
        <taxon>Liliopsida</taxon>
        <taxon>Poales</taxon>
        <taxon>Poaceae</taxon>
        <taxon>PACMAD clade</taxon>
        <taxon>Arundinoideae</taxon>
        <taxon>Arundineae</taxon>
        <taxon>Arundo</taxon>
    </lineage>
</organism>
<accession>A0A0A9F8L3</accession>
<proteinExistence type="predicted"/>